<comment type="subcellular location">
    <subcellularLocation>
        <location evidence="1">Mitochondrion membrane</location>
    </subcellularLocation>
</comment>
<dbReference type="GO" id="GO:0031966">
    <property type="term" value="C:mitochondrial membrane"/>
    <property type="evidence" value="ECO:0007669"/>
    <property type="project" value="UniProtKB-SubCell"/>
</dbReference>
<evidence type="ECO:0000256" key="1">
    <source>
        <dbReference type="ARBA" id="ARBA00004325"/>
    </source>
</evidence>
<dbReference type="InterPro" id="IPR007667">
    <property type="entry name" value="Hypoxia_induced_domain"/>
</dbReference>
<feature type="domain" description="HIG1" evidence="6">
    <location>
        <begin position="1"/>
        <end position="90"/>
    </location>
</feature>
<protein>
    <recommendedName>
        <fullName evidence="6">HIG1 domain-containing protein</fullName>
    </recommendedName>
</protein>
<keyword evidence="5" id="KW-0472">Membrane</keyword>
<evidence type="ECO:0000256" key="4">
    <source>
        <dbReference type="ARBA" id="ARBA00023128"/>
    </source>
</evidence>
<dbReference type="eggNOG" id="KOG4431">
    <property type="taxonomic scope" value="Eukaryota"/>
</dbReference>
<reference evidence="7 8" key="1">
    <citation type="journal article" date="2011" name="PLoS Pathog.">
        <title>Endophytic Life Strategies Decoded by Genome and Transcriptome Analyses of the Mutualistic Root Symbiont Piriformospora indica.</title>
        <authorList>
            <person name="Zuccaro A."/>
            <person name="Lahrmann U."/>
            <person name="Guldener U."/>
            <person name="Langen G."/>
            <person name="Pfiffi S."/>
            <person name="Biedenkopf D."/>
            <person name="Wong P."/>
            <person name="Samans B."/>
            <person name="Grimm C."/>
            <person name="Basiewicz M."/>
            <person name="Murat C."/>
            <person name="Martin F."/>
            <person name="Kogel K.H."/>
        </authorList>
    </citation>
    <scope>NUCLEOTIDE SEQUENCE [LARGE SCALE GENOMIC DNA]</scope>
    <source>
        <strain evidence="7 8">DSM 11827</strain>
    </source>
</reference>
<evidence type="ECO:0000313" key="8">
    <source>
        <dbReference type="Proteomes" id="UP000007148"/>
    </source>
</evidence>
<dbReference type="InterPro" id="IPR050355">
    <property type="entry name" value="RCF1"/>
</dbReference>
<comment type="caution">
    <text evidence="7">The sequence shown here is derived from an EMBL/GenBank/DDBJ whole genome shotgun (WGS) entry which is preliminary data.</text>
</comment>
<dbReference type="GO" id="GO:0097250">
    <property type="term" value="P:mitochondrial respirasome assembly"/>
    <property type="evidence" value="ECO:0007669"/>
    <property type="project" value="TreeGrafter"/>
</dbReference>
<dbReference type="EMBL" id="CAFZ01000210">
    <property type="protein sequence ID" value="CCA73215.1"/>
    <property type="molecule type" value="Genomic_DNA"/>
</dbReference>
<dbReference type="PANTHER" id="PTHR12297">
    <property type="entry name" value="HYPOXIA-INDUCBILE GENE 1 HIG1 -RELATED"/>
    <property type="match status" value="1"/>
</dbReference>
<name>G4TPH2_SERID</name>
<dbReference type="Proteomes" id="UP000007148">
    <property type="component" value="Unassembled WGS sequence"/>
</dbReference>
<evidence type="ECO:0000256" key="5">
    <source>
        <dbReference type="ARBA" id="ARBA00023136"/>
    </source>
</evidence>
<sequence length="167" mass="18916">MPRQQDGPPEGEDFLQKAQRKIVEEPAVTAGALATVAALWMATRQFRRGNRAGMNQWLRFRVAAQGFTLLAICSYSFSVHKRRQAAAAVGEEPPRHIQSAAMKQKNDEKEEFERRLEHAVKTTKAEEESLGAIDDKGKVDWKEAWKAGILRKNAENDEKRMKPSERA</sequence>
<evidence type="ECO:0000256" key="2">
    <source>
        <dbReference type="ARBA" id="ARBA00022692"/>
    </source>
</evidence>
<dbReference type="InParanoid" id="G4TPH2"/>
<keyword evidence="8" id="KW-1185">Reference proteome</keyword>
<dbReference type="Pfam" id="PF04588">
    <property type="entry name" value="HIG_1_N"/>
    <property type="match status" value="1"/>
</dbReference>
<proteinExistence type="predicted"/>
<accession>G4TPH2</accession>
<dbReference type="PANTHER" id="PTHR12297:SF3">
    <property type="entry name" value="HIG1 DOMAIN FAMILY MEMBER 1A"/>
    <property type="match status" value="1"/>
</dbReference>
<dbReference type="PROSITE" id="PS51503">
    <property type="entry name" value="HIG1"/>
    <property type="match status" value="1"/>
</dbReference>
<dbReference type="OrthoDB" id="6604018at2759"/>
<organism evidence="7 8">
    <name type="scientific">Serendipita indica (strain DSM 11827)</name>
    <name type="common">Root endophyte fungus</name>
    <name type="synonym">Piriformospora indica</name>
    <dbReference type="NCBI Taxonomy" id="1109443"/>
    <lineage>
        <taxon>Eukaryota</taxon>
        <taxon>Fungi</taxon>
        <taxon>Dikarya</taxon>
        <taxon>Basidiomycota</taxon>
        <taxon>Agaricomycotina</taxon>
        <taxon>Agaricomycetes</taxon>
        <taxon>Sebacinales</taxon>
        <taxon>Serendipitaceae</taxon>
        <taxon>Serendipita</taxon>
    </lineage>
</organism>
<evidence type="ECO:0000259" key="6">
    <source>
        <dbReference type="PROSITE" id="PS51503"/>
    </source>
</evidence>
<dbReference type="STRING" id="1109443.G4TPH2"/>
<keyword evidence="2" id="KW-0812">Transmembrane</keyword>
<keyword evidence="3" id="KW-1133">Transmembrane helix</keyword>
<evidence type="ECO:0000256" key="3">
    <source>
        <dbReference type="ARBA" id="ARBA00022989"/>
    </source>
</evidence>
<evidence type="ECO:0000313" key="7">
    <source>
        <dbReference type="EMBL" id="CCA73215.1"/>
    </source>
</evidence>
<gene>
    <name evidence="7" type="ORF">PIIN_07170</name>
</gene>
<keyword evidence="4" id="KW-0496">Mitochondrion</keyword>
<dbReference type="AlphaFoldDB" id="G4TPH2"/>
<dbReference type="Gene3D" id="6.10.140.1320">
    <property type="match status" value="1"/>
</dbReference>
<dbReference type="HOGENOM" id="CLU_1595189_0_0_1"/>